<name>A0A2N7VT32_9BURK</name>
<evidence type="ECO:0000256" key="8">
    <source>
        <dbReference type="ARBA" id="ARBA00022989"/>
    </source>
</evidence>
<keyword evidence="12" id="KW-0170">Cobalt</keyword>
<feature type="transmembrane region" description="Helical" evidence="13">
    <location>
        <begin position="192"/>
        <end position="215"/>
    </location>
</feature>
<accession>A0A2N7VT32</accession>
<feature type="region of interest" description="Disordered" evidence="14">
    <location>
        <begin position="55"/>
        <end position="77"/>
    </location>
</feature>
<evidence type="ECO:0000256" key="13">
    <source>
        <dbReference type="RuleBase" id="RU362101"/>
    </source>
</evidence>
<evidence type="ECO:0000256" key="3">
    <source>
        <dbReference type="ARBA" id="ARBA00022426"/>
    </source>
</evidence>
<dbReference type="PANTHER" id="PTHR40659:SF1">
    <property type="entry name" value="NICKEL_COBALT EFFLUX SYSTEM RCNA"/>
    <property type="match status" value="1"/>
</dbReference>
<dbReference type="Proteomes" id="UP000494205">
    <property type="component" value="Unassembled WGS sequence"/>
</dbReference>
<feature type="transmembrane region" description="Helical" evidence="13">
    <location>
        <begin position="155"/>
        <end position="180"/>
    </location>
</feature>
<evidence type="ECO:0000256" key="2">
    <source>
        <dbReference type="ARBA" id="ARBA00004651"/>
    </source>
</evidence>
<reference evidence="16 17" key="1">
    <citation type="submission" date="2018-01" db="EMBL/GenBank/DDBJ databases">
        <title>Whole genome analyses suggest that Burkholderia sensu lato contains two further novel genera in the rhizoxinica-symbiotica group Mycetohabitans gen. nov., and Trinickia gen. nov.: implications for the evolution of diazotrophy and nodulation in the Burkholderiaceae.</title>
        <authorList>
            <person name="Estrada-de los Santos P."/>
            <person name="Palmer M."/>
            <person name="Chavez-Ramirez B."/>
            <person name="Beukes C."/>
            <person name="Steenkamp E.T."/>
            <person name="Hirsch A.M."/>
            <person name="Manyaka P."/>
            <person name="Maluk M."/>
            <person name="Lafos M."/>
            <person name="Crook M."/>
            <person name="Gross E."/>
            <person name="Simon M.F."/>
            <person name="Bueno dos Reis Junior F."/>
            <person name="Poole P.S."/>
            <person name="Venter S.N."/>
            <person name="James E.K."/>
        </authorList>
    </citation>
    <scope>NUCLEOTIDE SEQUENCE [LARGE SCALE GENOMIC DNA]</scope>
    <source>
        <strain evidence="16 17">WSM 3937</strain>
    </source>
</reference>
<keyword evidence="17" id="KW-1185">Reference proteome</keyword>
<keyword evidence="7 13" id="KW-0812">Transmembrane</keyword>
<evidence type="ECO:0000313" key="18">
    <source>
        <dbReference type="Proteomes" id="UP000494205"/>
    </source>
</evidence>
<feature type="transmembrane region" description="Helical" evidence="13">
    <location>
        <begin position="281"/>
        <end position="305"/>
    </location>
</feature>
<keyword evidence="6" id="KW-0533">Nickel</keyword>
<evidence type="ECO:0000256" key="4">
    <source>
        <dbReference type="ARBA" id="ARBA00022448"/>
    </source>
</evidence>
<dbReference type="Proteomes" id="UP000235659">
    <property type="component" value="Unassembled WGS sequence"/>
</dbReference>
<keyword evidence="3" id="KW-0171">Cobalt transport</keyword>
<evidence type="ECO:0000256" key="11">
    <source>
        <dbReference type="ARBA" id="ARBA00023136"/>
    </source>
</evidence>
<keyword evidence="10" id="KW-0921">Nickel transport</keyword>
<evidence type="ECO:0000256" key="14">
    <source>
        <dbReference type="SAM" id="MobiDB-lite"/>
    </source>
</evidence>
<evidence type="ECO:0000256" key="10">
    <source>
        <dbReference type="ARBA" id="ARBA00023112"/>
    </source>
</evidence>
<dbReference type="GO" id="GO:0032025">
    <property type="term" value="P:response to cobalt ion"/>
    <property type="evidence" value="ECO:0007669"/>
    <property type="project" value="TreeGrafter"/>
</dbReference>
<evidence type="ECO:0000256" key="12">
    <source>
        <dbReference type="ARBA" id="ARBA00023285"/>
    </source>
</evidence>
<dbReference type="GO" id="GO:0010045">
    <property type="term" value="P:response to nickel cation"/>
    <property type="evidence" value="ECO:0007669"/>
    <property type="project" value="TreeGrafter"/>
</dbReference>
<evidence type="ECO:0000313" key="17">
    <source>
        <dbReference type="Proteomes" id="UP000235659"/>
    </source>
</evidence>
<dbReference type="InterPro" id="IPR051224">
    <property type="entry name" value="NiCoT_RcnA"/>
</dbReference>
<feature type="transmembrane region" description="Helical" evidence="13">
    <location>
        <begin position="358"/>
        <end position="379"/>
    </location>
</feature>
<reference evidence="15 18" key="2">
    <citation type="submission" date="2020-04" db="EMBL/GenBank/DDBJ databases">
        <authorList>
            <person name="De Canck E."/>
        </authorList>
    </citation>
    <scope>NUCLEOTIDE SEQUENCE [LARGE SCALE GENOMIC DNA]</scope>
    <source>
        <strain evidence="15 18">LMG 27174</strain>
    </source>
</reference>
<keyword evidence="8 13" id="KW-1133">Transmembrane helix</keyword>
<dbReference type="GO" id="GO:0015099">
    <property type="term" value="F:nickel cation transmembrane transporter activity"/>
    <property type="evidence" value="ECO:0007669"/>
    <property type="project" value="UniProtKB-UniRule"/>
</dbReference>
<dbReference type="PANTHER" id="PTHR40659">
    <property type="entry name" value="NICKEL/COBALT EFFLUX SYSTEM RCNA"/>
    <property type="match status" value="1"/>
</dbReference>
<organism evidence="15 18">
    <name type="scientific">Paraburkholderia rhynchosiae</name>
    <dbReference type="NCBI Taxonomy" id="487049"/>
    <lineage>
        <taxon>Bacteria</taxon>
        <taxon>Pseudomonadati</taxon>
        <taxon>Pseudomonadota</taxon>
        <taxon>Betaproteobacteria</taxon>
        <taxon>Burkholderiales</taxon>
        <taxon>Burkholderiaceae</taxon>
        <taxon>Paraburkholderia</taxon>
    </lineage>
</organism>
<dbReference type="AlphaFoldDB" id="A0A2N7VT32"/>
<evidence type="ECO:0000256" key="9">
    <source>
        <dbReference type="ARBA" id="ARBA00023065"/>
    </source>
</evidence>
<dbReference type="EMBL" id="PNXY01000054">
    <property type="protein sequence ID" value="PMS20316.1"/>
    <property type="molecule type" value="Genomic_DNA"/>
</dbReference>
<dbReference type="GO" id="GO:0046583">
    <property type="term" value="F:monoatomic cation efflux transmembrane transporter activity"/>
    <property type="evidence" value="ECO:0007669"/>
    <property type="project" value="TreeGrafter"/>
</dbReference>
<dbReference type="EMBL" id="CADIJZ010000048">
    <property type="protein sequence ID" value="CAB3741701.1"/>
    <property type="molecule type" value="Genomic_DNA"/>
</dbReference>
<keyword evidence="9" id="KW-0406">Ion transport</keyword>
<dbReference type="GO" id="GO:0006824">
    <property type="term" value="P:cobalt ion transport"/>
    <property type="evidence" value="ECO:0007669"/>
    <property type="project" value="UniProtKB-KW"/>
</dbReference>
<evidence type="ECO:0000313" key="15">
    <source>
        <dbReference type="EMBL" id="CAB3741701.1"/>
    </source>
</evidence>
<dbReference type="Pfam" id="PF03824">
    <property type="entry name" value="NicO"/>
    <property type="match status" value="1"/>
</dbReference>
<comment type="function">
    <text evidence="1">Efflux system for nickel and cobalt.</text>
</comment>
<keyword evidence="4 13" id="KW-0813">Transport</keyword>
<comment type="subcellular location">
    <subcellularLocation>
        <location evidence="2 13">Cell membrane</location>
        <topology evidence="2 13">Multi-pass membrane protein</topology>
    </subcellularLocation>
</comment>
<feature type="transmembrane region" description="Helical" evidence="13">
    <location>
        <begin position="114"/>
        <end position="134"/>
    </location>
</feature>
<protein>
    <recommendedName>
        <fullName evidence="13">Nickel/cobalt efflux system</fullName>
    </recommendedName>
</protein>
<dbReference type="InterPro" id="IPR011541">
    <property type="entry name" value="Ni/Co_transpt_high_affinity"/>
</dbReference>
<comment type="similarity">
    <text evidence="13">Belongs to the NiCoT transporter (TC 2.A.52) family.</text>
</comment>
<keyword evidence="11 13" id="KW-0472">Membrane</keyword>
<sequence length="388" mass="40242">MLKAICRIYAATCAALLVRGAIASMIFLCVAVPVASHAQGIDVFGRPIAASTTAAASPASPQRSVAQHTDANPEGGWIPGPVRHAVLAAVRLQGRWNARIQDMAVRLGTERDPALWVVLLGLSFAYGVLHALGPGHGKLVVGTYLGSRGAHLREAILLSGWTAAVQAASAIVVVMGSILVTREGAQGILARAVSLELVSYVMLCVAGSWTVWSIATRRDCCSGGRKVVLVPRRSSTMNDQGDHDRGYLGHRLPVHLRPALRLPVQAKATRILKTNGMLSQICLTGLGAGMRPCAGAIFVLVVSVGAHVPEAGVSATLAMALGVTVTVTLVGLCASGLNRGVGRLALRYAPRVADLQRTVALLGSIAIVAFAALQIALQIGGVLTPSLS</sequence>
<evidence type="ECO:0000313" key="16">
    <source>
        <dbReference type="EMBL" id="PMS20316.1"/>
    </source>
</evidence>
<dbReference type="GO" id="GO:0005886">
    <property type="term" value="C:plasma membrane"/>
    <property type="evidence" value="ECO:0007669"/>
    <property type="project" value="UniProtKB-SubCell"/>
</dbReference>
<feature type="transmembrane region" description="Helical" evidence="13">
    <location>
        <begin position="317"/>
        <end position="337"/>
    </location>
</feature>
<gene>
    <name evidence="16" type="ORF">C0Z16_34700</name>
    <name evidence="15" type="ORF">LMG27174_06780</name>
</gene>
<keyword evidence="5" id="KW-1003">Cell membrane</keyword>
<proteinExistence type="inferred from homology"/>
<evidence type="ECO:0000256" key="5">
    <source>
        <dbReference type="ARBA" id="ARBA00022475"/>
    </source>
</evidence>
<evidence type="ECO:0000256" key="7">
    <source>
        <dbReference type="ARBA" id="ARBA00022692"/>
    </source>
</evidence>
<evidence type="ECO:0000256" key="6">
    <source>
        <dbReference type="ARBA" id="ARBA00022596"/>
    </source>
</evidence>
<evidence type="ECO:0000256" key="1">
    <source>
        <dbReference type="ARBA" id="ARBA00002510"/>
    </source>
</evidence>